<feature type="compositionally biased region" description="Basic and acidic residues" evidence="1">
    <location>
        <begin position="38"/>
        <end position="50"/>
    </location>
</feature>
<organism evidence="2 3">
    <name type="scientific">Tursiops truncatus</name>
    <name type="common">Atlantic bottle-nosed dolphin</name>
    <name type="synonym">Delphinus truncatus</name>
    <dbReference type="NCBI Taxonomy" id="9739"/>
    <lineage>
        <taxon>Eukaryota</taxon>
        <taxon>Metazoa</taxon>
        <taxon>Chordata</taxon>
        <taxon>Craniata</taxon>
        <taxon>Vertebrata</taxon>
        <taxon>Euteleostomi</taxon>
        <taxon>Mammalia</taxon>
        <taxon>Eutheria</taxon>
        <taxon>Laurasiatheria</taxon>
        <taxon>Artiodactyla</taxon>
        <taxon>Whippomorpha</taxon>
        <taxon>Cetacea</taxon>
        <taxon>Odontoceti</taxon>
        <taxon>Delphinidae</taxon>
        <taxon>Tursiops</taxon>
    </lineage>
</organism>
<feature type="compositionally biased region" description="Low complexity" evidence="1">
    <location>
        <begin position="275"/>
        <end position="286"/>
    </location>
</feature>
<dbReference type="RefSeq" id="XP_033711123.1">
    <property type="nucleotide sequence ID" value="XM_033855232.1"/>
</dbReference>
<keyword evidence="2" id="KW-1185">Reference proteome</keyword>
<evidence type="ECO:0000256" key="1">
    <source>
        <dbReference type="SAM" id="MobiDB-lite"/>
    </source>
</evidence>
<feature type="compositionally biased region" description="Low complexity" evidence="1">
    <location>
        <begin position="218"/>
        <end position="254"/>
    </location>
</feature>
<name>A0A6J3RBB4_TURTR</name>
<accession>A0A6J3RBB4</accession>
<protein>
    <submittedName>
        <fullName evidence="3">Basic proline-rich protein-like</fullName>
    </submittedName>
</protein>
<reference evidence="3" key="1">
    <citation type="submission" date="2025-08" db="UniProtKB">
        <authorList>
            <consortium name="RefSeq"/>
        </authorList>
    </citation>
    <scope>IDENTIFICATION</scope>
    <source>
        <tissue evidence="3">Spleen</tissue>
    </source>
</reference>
<proteinExistence type="predicted"/>
<evidence type="ECO:0000313" key="2">
    <source>
        <dbReference type="Proteomes" id="UP000245320"/>
    </source>
</evidence>
<feature type="compositionally biased region" description="Basic and acidic residues" evidence="1">
    <location>
        <begin position="112"/>
        <end position="123"/>
    </location>
</feature>
<feature type="compositionally biased region" description="Pro residues" evidence="1">
    <location>
        <begin position="312"/>
        <end position="330"/>
    </location>
</feature>
<feature type="compositionally biased region" description="Polar residues" evidence="1">
    <location>
        <begin position="20"/>
        <end position="33"/>
    </location>
</feature>
<gene>
    <name evidence="3" type="primary">LOC117312101</name>
</gene>
<feature type="region of interest" description="Disordered" evidence="1">
    <location>
        <begin position="18"/>
        <end position="331"/>
    </location>
</feature>
<feature type="compositionally biased region" description="Basic residues" evidence="1">
    <location>
        <begin position="204"/>
        <end position="213"/>
    </location>
</feature>
<evidence type="ECO:0000313" key="3">
    <source>
        <dbReference type="RefSeq" id="XP_033711123.1"/>
    </source>
</evidence>
<feature type="compositionally biased region" description="Low complexity" evidence="1">
    <location>
        <begin position="97"/>
        <end position="110"/>
    </location>
</feature>
<dbReference type="InParanoid" id="A0A6J3RBB4"/>
<dbReference type="AlphaFoldDB" id="A0A6J3RBB4"/>
<feature type="compositionally biased region" description="Basic residues" evidence="1">
    <location>
        <begin position="256"/>
        <end position="274"/>
    </location>
</feature>
<dbReference type="Proteomes" id="UP000245320">
    <property type="component" value="Chromosome 4"/>
</dbReference>
<sequence length="340" mass="35565">MNYINGITLTALKVEEKSPSLGSDTLHFNSMHQPQRPLPREGKDKYRRAGLDPGVLRGSGARSLFLPTFPGPGSASTELGGARVRGGELRPAPPRTPGAAGAAQREAPGARGRGDRRAGRDSGPRPPPAPARLRGHPEAAPRPRTGTDAPVSRGPTPQLGGPAARAPRVPGEIRTQQERRNFPGNHPPDTISSSHRAHPAVCVRSRRPRRRPRRPDAPEALPANANAAAGRASRPFPAARAAAPPSPPAAAATHPRPPRLRARGSGRLTPRRRPAAPSSLGAPASSCLRPALPSAAADARPRAGVRAWGRVVPPPRPPPPPPSPPPPPPEFGALLQCLRG</sequence>